<organism evidence="2 3">
    <name type="scientific">Paracoccus broussonetiae</name>
    <dbReference type="NCBI Taxonomy" id="3075834"/>
    <lineage>
        <taxon>Bacteria</taxon>
        <taxon>Pseudomonadati</taxon>
        <taxon>Pseudomonadota</taxon>
        <taxon>Alphaproteobacteria</taxon>
        <taxon>Rhodobacterales</taxon>
        <taxon>Paracoccaceae</taxon>
        <taxon>Paracoccus</taxon>
    </lineage>
</organism>
<feature type="domain" description="IraD/Gp25-like" evidence="1">
    <location>
        <begin position="34"/>
        <end position="122"/>
    </location>
</feature>
<dbReference type="Gene3D" id="3.10.450.40">
    <property type="match status" value="1"/>
</dbReference>
<comment type="caution">
    <text evidence="2">The sequence shown here is derived from an EMBL/GenBank/DDBJ whole genome shotgun (WGS) entry which is preliminary data.</text>
</comment>
<sequence length="132" mass="14731">MSARYISDPFSLGPPLVRAGTGLRREGLAETEDFQTHVRDRIMAVLFTRPAERVMRPRFGAGLDAQVFQNISPLALSALEYRIRESLDAVFGDEVLLEDLTVTGAEDEGAILVTIDYALRRDRSPLRLEVVL</sequence>
<dbReference type="Pfam" id="PF04965">
    <property type="entry name" value="GPW_gp25"/>
    <property type="match status" value="1"/>
</dbReference>
<dbReference type="EMBL" id="JAVRQI010000006">
    <property type="protein sequence ID" value="MDT1061991.1"/>
    <property type="molecule type" value="Genomic_DNA"/>
</dbReference>
<evidence type="ECO:0000313" key="2">
    <source>
        <dbReference type="EMBL" id="MDT1061991.1"/>
    </source>
</evidence>
<evidence type="ECO:0000313" key="3">
    <source>
        <dbReference type="Proteomes" id="UP001251085"/>
    </source>
</evidence>
<dbReference type="Proteomes" id="UP001251085">
    <property type="component" value="Unassembled WGS sequence"/>
</dbReference>
<protein>
    <submittedName>
        <fullName evidence="2">GPW/gp25 family protein</fullName>
    </submittedName>
</protein>
<accession>A0ABU3ECN7</accession>
<proteinExistence type="predicted"/>
<gene>
    <name evidence="2" type="ORF">RM190_09000</name>
</gene>
<dbReference type="SUPFAM" id="SSF160719">
    <property type="entry name" value="gpW/gp25-like"/>
    <property type="match status" value="1"/>
</dbReference>
<name>A0ABU3ECN7_9RHOB</name>
<dbReference type="InterPro" id="IPR007048">
    <property type="entry name" value="IraD/Gp25-like"/>
</dbReference>
<keyword evidence="3" id="KW-1185">Reference proteome</keyword>
<reference evidence="3" key="1">
    <citation type="submission" date="2023-07" db="EMBL/GenBank/DDBJ databases">
        <title>Characterization of two Paracoccaceae strains isolated from Phycosphere and proposal of Xinfangfangia lacusdiani sp. nov.</title>
        <authorList>
            <person name="Deng Y."/>
            <person name="Zhang Y.Q."/>
        </authorList>
    </citation>
    <scope>NUCLEOTIDE SEQUENCE [LARGE SCALE GENOMIC DNA]</scope>
    <source>
        <strain evidence="3">CPCC 101403</strain>
    </source>
</reference>
<dbReference type="RefSeq" id="WP_311759091.1">
    <property type="nucleotide sequence ID" value="NZ_JAVRQI010000006.1"/>
</dbReference>
<evidence type="ECO:0000259" key="1">
    <source>
        <dbReference type="Pfam" id="PF04965"/>
    </source>
</evidence>